<evidence type="ECO:0000313" key="1">
    <source>
        <dbReference type="EMBL" id="RIJ28188.1"/>
    </source>
</evidence>
<evidence type="ECO:0000313" key="2">
    <source>
        <dbReference type="Proteomes" id="UP000266385"/>
    </source>
</evidence>
<dbReference type="Pfam" id="PF11288">
    <property type="entry name" value="DUF3089"/>
    <property type="match status" value="1"/>
</dbReference>
<sequence length="298" mass="33013">MRKVLIAAAILVVGWFALKDWAYTALQGKSDATPEAPDYYFEEVWLSRPTTPTSGGWEVPWGIDLFLIAPPVSTPMPKGAIAADNNVLKDEYEALIEDLGLADQDLVIYAPSYRSPSPASSNSERDHEIKFAQDDIAAAMKRYLSTDNRLRGLVILATPDTEPMLYAALQQLPKSQEFRERFGGVLMPSRKDESRWNDFIGTCSPAFEACARATTLVETTESLSWLTPNLPRKKLSYAGDPGLGDEIATRMQELSNWLDLNAEKPAEPFDTWAADEVVDVAPIRRPNGDEDISGERGD</sequence>
<accession>A0A399R9W2</accession>
<proteinExistence type="predicted"/>
<dbReference type="InterPro" id="IPR021440">
    <property type="entry name" value="DUF3089"/>
</dbReference>
<gene>
    <name evidence="1" type="ORF">D1223_12320</name>
</gene>
<dbReference type="Proteomes" id="UP000266385">
    <property type="component" value="Unassembled WGS sequence"/>
</dbReference>
<protein>
    <submittedName>
        <fullName evidence="1">DUF3089 domain-containing protein</fullName>
    </submittedName>
</protein>
<dbReference type="AlphaFoldDB" id="A0A399R9W2"/>
<comment type="caution">
    <text evidence="1">The sequence shown here is derived from an EMBL/GenBank/DDBJ whole genome shotgun (WGS) entry which is preliminary data.</text>
</comment>
<dbReference type="EMBL" id="QWFX01000013">
    <property type="protein sequence ID" value="RIJ28188.1"/>
    <property type="molecule type" value="Genomic_DNA"/>
</dbReference>
<reference evidence="1 2" key="1">
    <citation type="submission" date="2018-08" db="EMBL/GenBank/DDBJ databases">
        <title>Henriciella mobilis sp. nov., isolated from seawater.</title>
        <authorList>
            <person name="Cheng H."/>
            <person name="Wu Y.-H."/>
            <person name="Xu X.-W."/>
            <person name="Guo L.-L."/>
        </authorList>
    </citation>
    <scope>NUCLEOTIDE SEQUENCE [LARGE SCALE GENOMIC DNA]</scope>
    <source>
        <strain evidence="1 2">JN25</strain>
    </source>
</reference>
<dbReference type="RefSeq" id="WP_119376723.1">
    <property type="nucleotide sequence ID" value="NZ_QWFX01000013.1"/>
</dbReference>
<name>A0A399R9W2_9PROT</name>
<organism evidence="1 2">
    <name type="scientific">Henriciella mobilis</name>
    <dbReference type="NCBI Taxonomy" id="2305467"/>
    <lineage>
        <taxon>Bacteria</taxon>
        <taxon>Pseudomonadati</taxon>
        <taxon>Pseudomonadota</taxon>
        <taxon>Alphaproteobacteria</taxon>
        <taxon>Hyphomonadales</taxon>
        <taxon>Hyphomonadaceae</taxon>
        <taxon>Henriciella</taxon>
    </lineage>
</organism>
<keyword evidence="2" id="KW-1185">Reference proteome</keyword>